<accession>A0A6A6UWB6</accession>
<dbReference type="Gene3D" id="1.20.58.340">
    <property type="entry name" value="Magnesium transport protein CorA, transmembrane region"/>
    <property type="match status" value="1"/>
</dbReference>
<keyword evidence="7" id="KW-1185">Reference proteome</keyword>
<dbReference type="OrthoDB" id="3231000at2759"/>
<dbReference type="InterPro" id="IPR045863">
    <property type="entry name" value="CorA_TM1_TM2"/>
</dbReference>
<evidence type="ECO:0000313" key="6">
    <source>
        <dbReference type="EMBL" id="KAF2675358.1"/>
    </source>
</evidence>
<dbReference type="Proteomes" id="UP000799302">
    <property type="component" value="Unassembled WGS sequence"/>
</dbReference>
<evidence type="ECO:0000313" key="7">
    <source>
        <dbReference type="Proteomes" id="UP000799302"/>
    </source>
</evidence>
<dbReference type="GO" id="GO:0016020">
    <property type="term" value="C:membrane"/>
    <property type="evidence" value="ECO:0007669"/>
    <property type="project" value="UniProtKB-SubCell"/>
</dbReference>
<evidence type="ECO:0008006" key="8">
    <source>
        <dbReference type="Google" id="ProtNLM"/>
    </source>
</evidence>
<gene>
    <name evidence="6" type="ORF">BT63DRAFT_35441</name>
</gene>
<evidence type="ECO:0000256" key="1">
    <source>
        <dbReference type="ARBA" id="ARBA00004141"/>
    </source>
</evidence>
<sequence>MLNPLRHLEIRDELDHELLLREPFFVLANIIRSAVTTWNMMLNAIEEDINACEQVNIDRLQAGMEQLRFNNSLIDRIKGFATVSSYAIHNMGSRSWPAVTEPLLQRKLDLQAVLQIDFDEFKRRCALFNTRCEKAMTILLTIAQLRQSQHATIQAYQVTDLSRLAFIFIPQSLLVSAFSMNIAELHRPPSVWIVITMAVPMIIVALGLIHRRKIRLWALQRRPLRNRRRPATEEEKI</sequence>
<evidence type="ECO:0000256" key="4">
    <source>
        <dbReference type="ARBA" id="ARBA00023136"/>
    </source>
</evidence>
<reference evidence="6" key="1">
    <citation type="journal article" date="2020" name="Stud. Mycol.">
        <title>101 Dothideomycetes genomes: a test case for predicting lifestyles and emergence of pathogens.</title>
        <authorList>
            <person name="Haridas S."/>
            <person name="Albert R."/>
            <person name="Binder M."/>
            <person name="Bloem J."/>
            <person name="Labutti K."/>
            <person name="Salamov A."/>
            <person name="Andreopoulos B."/>
            <person name="Baker S."/>
            <person name="Barry K."/>
            <person name="Bills G."/>
            <person name="Bluhm B."/>
            <person name="Cannon C."/>
            <person name="Castanera R."/>
            <person name="Culley D."/>
            <person name="Daum C."/>
            <person name="Ezra D."/>
            <person name="Gonzalez J."/>
            <person name="Henrissat B."/>
            <person name="Kuo A."/>
            <person name="Liang C."/>
            <person name="Lipzen A."/>
            <person name="Lutzoni F."/>
            <person name="Magnuson J."/>
            <person name="Mondo S."/>
            <person name="Nolan M."/>
            <person name="Ohm R."/>
            <person name="Pangilinan J."/>
            <person name="Park H.-J."/>
            <person name="Ramirez L."/>
            <person name="Alfaro M."/>
            <person name="Sun H."/>
            <person name="Tritt A."/>
            <person name="Yoshinaga Y."/>
            <person name="Zwiers L.-H."/>
            <person name="Turgeon B."/>
            <person name="Goodwin S."/>
            <person name="Spatafora J."/>
            <person name="Crous P."/>
            <person name="Grigoriev I."/>
        </authorList>
    </citation>
    <scope>NUCLEOTIDE SEQUENCE</scope>
    <source>
        <strain evidence="6">CBS 115976</strain>
    </source>
</reference>
<evidence type="ECO:0000256" key="3">
    <source>
        <dbReference type="ARBA" id="ARBA00022989"/>
    </source>
</evidence>
<dbReference type="EMBL" id="MU004230">
    <property type="protein sequence ID" value="KAF2675358.1"/>
    <property type="molecule type" value="Genomic_DNA"/>
</dbReference>
<evidence type="ECO:0000256" key="2">
    <source>
        <dbReference type="ARBA" id="ARBA00022692"/>
    </source>
</evidence>
<organism evidence="6 7">
    <name type="scientific">Microthyrium microscopicum</name>
    <dbReference type="NCBI Taxonomy" id="703497"/>
    <lineage>
        <taxon>Eukaryota</taxon>
        <taxon>Fungi</taxon>
        <taxon>Dikarya</taxon>
        <taxon>Ascomycota</taxon>
        <taxon>Pezizomycotina</taxon>
        <taxon>Dothideomycetes</taxon>
        <taxon>Dothideomycetes incertae sedis</taxon>
        <taxon>Microthyriales</taxon>
        <taxon>Microthyriaceae</taxon>
        <taxon>Microthyrium</taxon>
    </lineage>
</organism>
<protein>
    <recommendedName>
        <fullName evidence="8">Cora-domain-containing protein</fullName>
    </recommendedName>
</protein>
<keyword evidence="4 5" id="KW-0472">Membrane</keyword>
<proteinExistence type="predicted"/>
<evidence type="ECO:0000256" key="5">
    <source>
        <dbReference type="SAM" id="Phobius"/>
    </source>
</evidence>
<keyword evidence="2 5" id="KW-0812">Transmembrane</keyword>
<keyword evidence="3 5" id="KW-1133">Transmembrane helix</keyword>
<dbReference type="SUPFAM" id="SSF144083">
    <property type="entry name" value="Magnesium transport protein CorA, transmembrane region"/>
    <property type="match status" value="1"/>
</dbReference>
<name>A0A6A6UWB6_9PEZI</name>
<feature type="transmembrane region" description="Helical" evidence="5">
    <location>
        <begin position="189"/>
        <end position="209"/>
    </location>
</feature>
<comment type="subcellular location">
    <subcellularLocation>
        <location evidence="1">Membrane</location>
        <topology evidence="1">Multi-pass membrane protein</topology>
    </subcellularLocation>
</comment>
<dbReference type="AlphaFoldDB" id="A0A6A6UWB6"/>